<gene>
    <name evidence="3" type="ORF">ACFSC2_24665</name>
</gene>
<keyword evidence="1" id="KW-0328">Glycosyltransferase</keyword>
<dbReference type="PANTHER" id="PTHR30160:SF7">
    <property type="entry name" value="ADP-HEPTOSE--LPS HEPTOSYLTRANSFERASE 2"/>
    <property type="match status" value="1"/>
</dbReference>
<protein>
    <submittedName>
        <fullName evidence="3">Glycosyltransferase family 9 protein</fullName>
    </submittedName>
</protein>
<evidence type="ECO:0000313" key="4">
    <source>
        <dbReference type="Proteomes" id="UP001597138"/>
    </source>
</evidence>
<keyword evidence="2" id="KW-0808">Transferase</keyword>
<name>A0ABW4HLA3_9FLAO</name>
<comment type="caution">
    <text evidence="3">The sequence shown here is derived from an EMBL/GenBank/DDBJ whole genome shotgun (WGS) entry which is preliminary data.</text>
</comment>
<organism evidence="3 4">
    <name type="scientific">Flavobacterium artemisiae</name>
    <dbReference type="NCBI Taxonomy" id="2126556"/>
    <lineage>
        <taxon>Bacteria</taxon>
        <taxon>Pseudomonadati</taxon>
        <taxon>Bacteroidota</taxon>
        <taxon>Flavobacteriia</taxon>
        <taxon>Flavobacteriales</taxon>
        <taxon>Flavobacteriaceae</taxon>
        <taxon>Flavobacterium</taxon>
    </lineage>
</organism>
<dbReference type="EMBL" id="JBHUDZ010000018">
    <property type="protein sequence ID" value="MFD1605955.1"/>
    <property type="molecule type" value="Genomic_DNA"/>
</dbReference>
<dbReference type="Gene3D" id="3.40.50.2000">
    <property type="entry name" value="Glycogen Phosphorylase B"/>
    <property type="match status" value="2"/>
</dbReference>
<dbReference type="Proteomes" id="UP001597138">
    <property type="component" value="Unassembled WGS sequence"/>
</dbReference>
<dbReference type="RefSeq" id="WP_379813766.1">
    <property type="nucleotide sequence ID" value="NZ_JBHUDZ010000018.1"/>
</dbReference>
<sequence>MKILIIQQKRIGDVLTSTILCNTLKQNYPDATIDFMCYADCIDVLAGNPNIDSVITLTPEIKKSTLDFLKFIFKIRSRKYTILIDVYGKLETNLISIFSGAYYKISYHKWYSSLFYNHNLKRHQDNETTENGHAIDNRLLLLKPILKSFNKTDCKPKLYVSSAENNYASSLFKKHNLSDENKIIMISLLGSEKAKTYPLEYMAKVIEFVAAERDVKILFNYFPNQIKEARTIFDLCSETTKTKIAFDLLGHDLRSFIAIMNKCDVIIGNDGGAVNIAKALDKPSFTIFSPHVRKNDWAVFENGLTNIAVHLKDYKPELFNLKSSKEIKHDFLSLYQALNPELFKEQLLFFLNQNLKK</sequence>
<evidence type="ECO:0000313" key="3">
    <source>
        <dbReference type="EMBL" id="MFD1605955.1"/>
    </source>
</evidence>
<dbReference type="InterPro" id="IPR051199">
    <property type="entry name" value="LPS_LOS_Heptosyltrfase"/>
</dbReference>
<proteinExistence type="predicted"/>
<evidence type="ECO:0000256" key="2">
    <source>
        <dbReference type="ARBA" id="ARBA00022679"/>
    </source>
</evidence>
<evidence type="ECO:0000256" key="1">
    <source>
        <dbReference type="ARBA" id="ARBA00022676"/>
    </source>
</evidence>
<dbReference type="InterPro" id="IPR002201">
    <property type="entry name" value="Glyco_trans_9"/>
</dbReference>
<dbReference type="Pfam" id="PF01075">
    <property type="entry name" value="Glyco_transf_9"/>
    <property type="match status" value="1"/>
</dbReference>
<dbReference type="PANTHER" id="PTHR30160">
    <property type="entry name" value="TETRAACYLDISACCHARIDE 4'-KINASE-RELATED"/>
    <property type="match status" value="1"/>
</dbReference>
<keyword evidence="4" id="KW-1185">Reference proteome</keyword>
<accession>A0ABW4HLA3</accession>
<dbReference type="CDD" id="cd03789">
    <property type="entry name" value="GT9_LPS_heptosyltransferase"/>
    <property type="match status" value="1"/>
</dbReference>
<dbReference type="SUPFAM" id="SSF53756">
    <property type="entry name" value="UDP-Glycosyltransferase/glycogen phosphorylase"/>
    <property type="match status" value="1"/>
</dbReference>
<reference evidence="4" key="1">
    <citation type="journal article" date="2019" name="Int. J. Syst. Evol. Microbiol.">
        <title>The Global Catalogue of Microorganisms (GCM) 10K type strain sequencing project: providing services to taxonomists for standard genome sequencing and annotation.</title>
        <authorList>
            <consortium name="The Broad Institute Genomics Platform"/>
            <consortium name="The Broad Institute Genome Sequencing Center for Infectious Disease"/>
            <person name="Wu L."/>
            <person name="Ma J."/>
        </authorList>
    </citation>
    <scope>NUCLEOTIDE SEQUENCE [LARGE SCALE GENOMIC DNA]</scope>
    <source>
        <strain evidence="4">CCUG 70865</strain>
    </source>
</reference>